<protein>
    <submittedName>
        <fullName evidence="3">Universal stress protein</fullName>
    </submittedName>
</protein>
<dbReference type="CDD" id="cd00293">
    <property type="entry name" value="USP-like"/>
    <property type="match status" value="1"/>
</dbReference>
<evidence type="ECO:0000256" key="1">
    <source>
        <dbReference type="ARBA" id="ARBA00008791"/>
    </source>
</evidence>
<comment type="similarity">
    <text evidence="1">Belongs to the universal stress protein A family.</text>
</comment>
<dbReference type="PANTHER" id="PTHR46268">
    <property type="entry name" value="STRESS RESPONSE PROTEIN NHAX"/>
    <property type="match status" value="1"/>
</dbReference>
<evidence type="ECO:0000313" key="3">
    <source>
        <dbReference type="EMBL" id="TGV04332.1"/>
    </source>
</evidence>
<name>A0A4S1E312_9FLAO</name>
<dbReference type="InterPro" id="IPR006016">
    <property type="entry name" value="UspA"/>
</dbReference>
<keyword evidence="4" id="KW-1185">Reference proteome</keyword>
<comment type="caution">
    <text evidence="3">The sequence shown here is derived from an EMBL/GenBank/DDBJ whole genome shotgun (WGS) entry which is preliminary data.</text>
</comment>
<dbReference type="RefSeq" id="WP_135874996.1">
    <property type="nucleotide sequence ID" value="NZ_SRSO01000002.1"/>
</dbReference>
<dbReference type="Gene3D" id="3.40.50.620">
    <property type="entry name" value="HUPs"/>
    <property type="match status" value="2"/>
</dbReference>
<dbReference type="InterPro" id="IPR014729">
    <property type="entry name" value="Rossmann-like_a/b/a_fold"/>
</dbReference>
<organism evidence="3 4">
    <name type="scientific">Flavivirga rizhaonensis</name>
    <dbReference type="NCBI Taxonomy" id="2559571"/>
    <lineage>
        <taxon>Bacteria</taxon>
        <taxon>Pseudomonadati</taxon>
        <taxon>Bacteroidota</taxon>
        <taxon>Flavobacteriia</taxon>
        <taxon>Flavobacteriales</taxon>
        <taxon>Flavobacteriaceae</taxon>
        <taxon>Flavivirga</taxon>
    </lineage>
</organism>
<accession>A0A4S1E312</accession>
<feature type="domain" description="UspA" evidence="2">
    <location>
        <begin position="2"/>
        <end position="143"/>
    </location>
</feature>
<proteinExistence type="inferred from homology"/>
<evidence type="ECO:0000313" key="4">
    <source>
        <dbReference type="Proteomes" id="UP000307602"/>
    </source>
</evidence>
<dbReference type="Pfam" id="PF00582">
    <property type="entry name" value="Usp"/>
    <property type="match status" value="1"/>
</dbReference>
<reference evidence="3 4" key="1">
    <citation type="submission" date="2019-04" db="EMBL/GenBank/DDBJ databases">
        <authorList>
            <person name="Liu A."/>
        </authorList>
    </citation>
    <scope>NUCLEOTIDE SEQUENCE [LARGE SCALE GENOMIC DNA]</scope>
    <source>
        <strain evidence="3 4">RZ03</strain>
    </source>
</reference>
<dbReference type="SUPFAM" id="SSF52402">
    <property type="entry name" value="Adenine nucleotide alpha hydrolases-like"/>
    <property type="match status" value="2"/>
</dbReference>
<dbReference type="Proteomes" id="UP000307602">
    <property type="component" value="Unassembled WGS sequence"/>
</dbReference>
<dbReference type="PANTHER" id="PTHR46268:SF6">
    <property type="entry name" value="UNIVERSAL STRESS PROTEIN UP12"/>
    <property type="match status" value="1"/>
</dbReference>
<dbReference type="EMBL" id="SRSO01000002">
    <property type="protein sequence ID" value="TGV04332.1"/>
    <property type="molecule type" value="Genomic_DNA"/>
</dbReference>
<evidence type="ECO:0000259" key="2">
    <source>
        <dbReference type="Pfam" id="PF00582"/>
    </source>
</evidence>
<dbReference type="OrthoDB" id="9788959at2"/>
<sequence>MKRNILIPTDFSANSWGSIGYALKLFKDIECSFYFLNSTIIKTSTLSNLSNKLLETMKDNALKELLEMKNIVEHNNANANHDFQIILSTKDLKKAIKTAIKEWNIDLIIMGTKGATGAKEIFFGSNTVHVIKGIRDCPVLIVPEDYNFVTPTQIAFPTDFNRFYDNKELHPIKQLADLYNSKIRIVHINEEEELNDIQEYNITMLQNYLSDYEHSLHWMPKYDKKAVEINDFIEELEIDILAMVNYKHSFIEKIIHEPIIKKIGFQPIVPFLVVPE</sequence>
<dbReference type="AlphaFoldDB" id="A0A4S1E312"/>
<gene>
    <name evidence="3" type="ORF">EM932_02095</name>
</gene>